<dbReference type="Pfam" id="PF12889">
    <property type="entry name" value="DUF3829"/>
    <property type="match status" value="1"/>
</dbReference>
<protein>
    <recommendedName>
        <fullName evidence="3">DUF3829 domain-containing protein</fullName>
    </recommendedName>
</protein>
<proteinExistence type="predicted"/>
<name>A0A0C2A3N9_9BACT</name>
<accession>A0A0C2A3N9</accession>
<reference evidence="1 2" key="1">
    <citation type="submission" date="2014-12" db="EMBL/GenBank/DDBJ databases">
        <title>Genome assembly of Enhygromyxa salina DSM 15201.</title>
        <authorList>
            <person name="Sharma G."/>
            <person name="Subramanian S."/>
        </authorList>
    </citation>
    <scope>NUCLEOTIDE SEQUENCE [LARGE SCALE GENOMIC DNA]</scope>
    <source>
        <strain evidence="1 2">DSM 15201</strain>
    </source>
</reference>
<dbReference type="RefSeq" id="WP_052547616.1">
    <property type="nucleotide sequence ID" value="NZ_JMCC02000016.1"/>
</dbReference>
<organism evidence="1 2">
    <name type="scientific">Enhygromyxa salina</name>
    <dbReference type="NCBI Taxonomy" id="215803"/>
    <lineage>
        <taxon>Bacteria</taxon>
        <taxon>Pseudomonadati</taxon>
        <taxon>Myxococcota</taxon>
        <taxon>Polyangia</taxon>
        <taxon>Nannocystales</taxon>
        <taxon>Nannocystaceae</taxon>
        <taxon>Enhygromyxa</taxon>
    </lineage>
</organism>
<evidence type="ECO:0000313" key="1">
    <source>
        <dbReference type="EMBL" id="KIG17998.1"/>
    </source>
</evidence>
<dbReference type="EMBL" id="JMCC02000016">
    <property type="protein sequence ID" value="KIG17998.1"/>
    <property type="molecule type" value="Genomic_DNA"/>
</dbReference>
<evidence type="ECO:0008006" key="3">
    <source>
        <dbReference type="Google" id="ProtNLM"/>
    </source>
</evidence>
<evidence type="ECO:0000313" key="2">
    <source>
        <dbReference type="Proteomes" id="UP000031599"/>
    </source>
</evidence>
<comment type="caution">
    <text evidence="1">The sequence shown here is derived from an EMBL/GenBank/DDBJ whole genome shotgun (WGS) entry which is preliminary data.</text>
</comment>
<dbReference type="AlphaFoldDB" id="A0A0C2A3N9"/>
<dbReference type="Proteomes" id="UP000031599">
    <property type="component" value="Unassembled WGS sequence"/>
</dbReference>
<gene>
    <name evidence="1" type="ORF">DB30_02213</name>
</gene>
<sequence>MTSPTNSALRKLLPLRPWQGLAAAALMMGAAGCHLFEITEEEQPADQAVEVDPADYAERVDAKLRGFSVCRDVVASVMAESWDRYADQVGEDGKPRRKREGVFLRGIDSNTFRTCRRVLEAARTPPPMPLIEQRTIEIVEYASSYAELTREIERYLDDERWREDDWARLIELDPQLRAQHQAWQGADRELQQAVDLRHVENDPILLGVLEVRRSPLEVASRSVMIHARPMIRCMTDETTPNIEACLPLHAAFDAAAAKFLEIYERDRAAANKVFWMETFANDIEEYNALVDEFQRKSGQRKPKLSEVQALVDGYSSLVRDAETLQFDFP</sequence>
<dbReference type="InterPro" id="IPR024291">
    <property type="entry name" value="DUF3829"/>
</dbReference>